<reference evidence="1 2" key="1">
    <citation type="journal article" date="2015" name="Genome Announc.">
        <title>Expanding the biotechnology potential of lactobacilli through comparative genomics of 213 strains and associated genera.</title>
        <authorList>
            <person name="Sun Z."/>
            <person name="Harris H.M."/>
            <person name="McCann A."/>
            <person name="Guo C."/>
            <person name="Argimon S."/>
            <person name="Zhang W."/>
            <person name="Yang X."/>
            <person name="Jeffery I.B."/>
            <person name="Cooney J.C."/>
            <person name="Kagawa T.F."/>
            <person name="Liu W."/>
            <person name="Song Y."/>
            <person name="Salvetti E."/>
            <person name="Wrobel A."/>
            <person name="Rasinkangas P."/>
            <person name="Parkhill J."/>
            <person name="Rea M.C."/>
            <person name="O'Sullivan O."/>
            <person name="Ritari J."/>
            <person name="Douillard F.P."/>
            <person name="Paul Ross R."/>
            <person name="Yang R."/>
            <person name="Briner A.E."/>
            <person name="Felis G.E."/>
            <person name="de Vos W.M."/>
            <person name="Barrangou R."/>
            <person name="Klaenhammer T.R."/>
            <person name="Caufield P.W."/>
            <person name="Cui Y."/>
            <person name="Zhang H."/>
            <person name="O'Toole P.W."/>
        </authorList>
    </citation>
    <scope>NUCLEOTIDE SEQUENCE [LARGE SCALE GENOMIC DNA]</scope>
    <source>
        <strain evidence="1 2">DSM 14421</strain>
    </source>
</reference>
<accession>A0A0R1SLI7</accession>
<evidence type="ECO:0000313" key="2">
    <source>
        <dbReference type="Proteomes" id="UP000052013"/>
    </source>
</evidence>
<sequence length="77" mass="8963">MIYTDIFNIKHENAKVVDTHNSFNRIFVIEDTNGVRYTCLRENAPVMPKSATHFKTLRSKNAPLNYLSPYFTGKRVK</sequence>
<dbReference type="Proteomes" id="UP000052013">
    <property type="component" value="Unassembled WGS sequence"/>
</dbReference>
<protein>
    <submittedName>
        <fullName evidence="1">Uncharacterized protein</fullName>
    </submittedName>
</protein>
<dbReference type="PATRIC" id="fig|1423739.3.peg.2861"/>
<proteinExistence type="predicted"/>
<dbReference type="RefSeq" id="WP_057864329.1">
    <property type="nucleotide sequence ID" value="NZ_AZEY01000034.1"/>
</dbReference>
<comment type="caution">
    <text evidence="1">The sequence shown here is derived from an EMBL/GenBank/DDBJ whole genome shotgun (WGS) entry which is preliminary data.</text>
</comment>
<organism evidence="1 2">
    <name type="scientific">Lentilactobacillus diolivorans DSM 14421</name>
    <dbReference type="NCBI Taxonomy" id="1423739"/>
    <lineage>
        <taxon>Bacteria</taxon>
        <taxon>Bacillati</taxon>
        <taxon>Bacillota</taxon>
        <taxon>Bacilli</taxon>
        <taxon>Lactobacillales</taxon>
        <taxon>Lactobacillaceae</taxon>
        <taxon>Lentilactobacillus</taxon>
    </lineage>
</organism>
<gene>
    <name evidence="1" type="ORF">FC85_GL002755</name>
</gene>
<evidence type="ECO:0000313" key="1">
    <source>
        <dbReference type="EMBL" id="KRL67157.1"/>
    </source>
</evidence>
<dbReference type="AlphaFoldDB" id="A0A0R1SLI7"/>
<name>A0A0R1SLI7_9LACO</name>
<dbReference type="EMBL" id="AZEY01000034">
    <property type="protein sequence ID" value="KRL67157.1"/>
    <property type="molecule type" value="Genomic_DNA"/>
</dbReference>